<dbReference type="EMBL" id="AE017282">
    <property type="protein sequence ID" value="AAU90989.1"/>
    <property type="molecule type" value="Genomic_DNA"/>
</dbReference>
<dbReference type="InterPro" id="IPR005564">
    <property type="entry name" value="Major_capsid_GpE"/>
</dbReference>
<dbReference type="HOGENOM" id="CLU_067025_0_0_6"/>
<dbReference type="GeneID" id="88225094"/>
<organism evidence="1 2">
    <name type="scientific">Methylococcus capsulatus (strain ATCC 33009 / NCIMB 11132 / Bath)</name>
    <dbReference type="NCBI Taxonomy" id="243233"/>
    <lineage>
        <taxon>Bacteria</taxon>
        <taxon>Pseudomonadati</taxon>
        <taxon>Pseudomonadota</taxon>
        <taxon>Gammaproteobacteria</taxon>
        <taxon>Methylococcales</taxon>
        <taxon>Methylococcaceae</taxon>
        <taxon>Methylococcus</taxon>
    </lineage>
</organism>
<dbReference type="KEGG" id="mca:MCA2923"/>
<name>Q602Y5_METCA</name>
<dbReference type="AlphaFoldDB" id="Q602Y5"/>
<evidence type="ECO:0000313" key="2">
    <source>
        <dbReference type="Proteomes" id="UP000006821"/>
    </source>
</evidence>
<accession>Q602Y5</accession>
<evidence type="ECO:0000313" key="1">
    <source>
        <dbReference type="EMBL" id="AAU90989.1"/>
    </source>
</evidence>
<dbReference type="RefSeq" id="WP_010962117.1">
    <property type="nucleotide sequence ID" value="NC_002977.6"/>
</dbReference>
<dbReference type="Proteomes" id="UP000006821">
    <property type="component" value="Chromosome"/>
</dbReference>
<gene>
    <name evidence="1" type="ordered locus">MCA2923</name>
</gene>
<dbReference type="Gene3D" id="3.15.30.10">
    <property type="entry name" value="putative capsid protein of prophage domain like"/>
    <property type="match status" value="1"/>
</dbReference>
<dbReference type="eggNOG" id="ENOG502Z7JG">
    <property type="taxonomic scope" value="Bacteria"/>
</dbReference>
<evidence type="ECO:0008006" key="3">
    <source>
        <dbReference type="Google" id="ProtNLM"/>
    </source>
</evidence>
<sequence>MNLADLFTVTTLTAAVNKLPYATYKIRDLGIFAEAGVRTTTVAIEEDQGRLHLVPNRSRNDAPEVVRRKRRTRRVFETFHLAEAGVILPEDIQNIAPFGEDMTGSSLEPQARVINDKLQIMRDSIEITREWQRVGALGGQILDADGTVVYDLYNEFGVTKKTVDIAFGTNNLDVRAKIVEGKRHAEQKLTGATVTGFACAASKEFMDLLTDHPKVQAAYANWQAAQDRLGGDMRNDFTFGGVRFFELDVTVSGQRFIPAGKARLFPLGAGVFQMHNAPANYNETVNTQGQPYYSKGEPRKFNKGWDLEVQANPLALCLFPEALVEFGAV</sequence>
<reference evidence="1 2" key="1">
    <citation type="journal article" date="2004" name="PLoS Biol.">
        <title>Genomic insights into methanotrophy: the complete genome sequence of Methylococcus capsulatus (Bath).</title>
        <authorList>
            <person name="Ward N.L."/>
            <person name="Larsen O."/>
            <person name="Sakwa J."/>
            <person name="Bruseth L."/>
            <person name="Khouri H.M."/>
            <person name="Durkin A.S."/>
            <person name="Dimitrov G."/>
            <person name="Jiang L."/>
            <person name="Scanlan D."/>
            <person name="Kang K.H."/>
            <person name="Lewis M.R."/>
            <person name="Nelson K.E."/>
            <person name="Methe B.A."/>
            <person name="Wu M."/>
            <person name="Heidelberg J.F."/>
            <person name="Paulsen I.T."/>
            <person name="Fouts D.E."/>
            <person name="Ravel J."/>
            <person name="Tettelin H."/>
            <person name="Ren Q."/>
            <person name="Read T.D."/>
            <person name="DeBoy R.T."/>
            <person name="Seshadri R."/>
            <person name="Salzberg S.L."/>
            <person name="Jensen H.B."/>
            <person name="Birkeland N.K."/>
            <person name="Nelson W.C."/>
            <person name="Dodson R.J."/>
            <person name="Grindhaug S.H."/>
            <person name="Holt I.E."/>
            <person name="Eidhammer I."/>
            <person name="Jonasen I."/>
            <person name="Vanaken S."/>
            <person name="Utterback T.R."/>
            <person name="Feldblyum T.V."/>
            <person name="Fraser C.M."/>
            <person name="Lillehaug J.R."/>
            <person name="Eisen J.A."/>
        </authorList>
    </citation>
    <scope>NUCLEOTIDE SEQUENCE [LARGE SCALE GENOMIC DNA]</scope>
    <source>
        <strain evidence="2">ATCC 33009 / NCIMB 11132 / Bath</strain>
    </source>
</reference>
<protein>
    <recommendedName>
        <fullName evidence="3">Major capsid protein</fullName>
    </recommendedName>
</protein>
<proteinExistence type="predicted"/>
<dbReference type="Pfam" id="PF03864">
    <property type="entry name" value="Phage_cap_E"/>
    <property type="match status" value="1"/>
</dbReference>
<dbReference type="STRING" id="243233.MCA2923"/>